<dbReference type="PANTHER" id="PTHR43156:SF2">
    <property type="entry name" value="STAGE II SPORULATION PROTEIN E"/>
    <property type="match status" value="1"/>
</dbReference>
<accession>A0A810NCY8</accession>
<dbReference type="PANTHER" id="PTHR43156">
    <property type="entry name" value="STAGE II SPORULATION PROTEIN E-RELATED"/>
    <property type="match status" value="1"/>
</dbReference>
<evidence type="ECO:0000256" key="1">
    <source>
        <dbReference type="ARBA" id="ARBA00022801"/>
    </source>
</evidence>
<proteinExistence type="predicted"/>
<dbReference type="InterPro" id="IPR036457">
    <property type="entry name" value="PPM-type-like_dom_sf"/>
</dbReference>
<dbReference type="Gene3D" id="3.60.40.10">
    <property type="entry name" value="PPM-type phosphatase domain"/>
    <property type="match status" value="1"/>
</dbReference>
<feature type="region of interest" description="Disordered" evidence="2">
    <location>
        <begin position="1"/>
        <end position="58"/>
    </location>
</feature>
<feature type="region of interest" description="Disordered" evidence="2">
    <location>
        <begin position="571"/>
        <end position="636"/>
    </location>
</feature>
<evidence type="ECO:0000313" key="5">
    <source>
        <dbReference type="Proteomes" id="UP000680866"/>
    </source>
</evidence>
<feature type="compositionally biased region" description="Basic and acidic residues" evidence="2">
    <location>
        <begin position="8"/>
        <end position="34"/>
    </location>
</feature>
<keyword evidence="1" id="KW-0378">Hydrolase</keyword>
<protein>
    <recommendedName>
        <fullName evidence="3">PPM-type phosphatase domain-containing protein</fullName>
    </recommendedName>
</protein>
<keyword evidence="5" id="KW-1185">Reference proteome</keyword>
<evidence type="ECO:0000256" key="2">
    <source>
        <dbReference type="SAM" id="MobiDB-lite"/>
    </source>
</evidence>
<dbReference type="SMART" id="SM00331">
    <property type="entry name" value="PP2C_SIG"/>
    <property type="match status" value="1"/>
</dbReference>
<dbReference type="EMBL" id="AP023359">
    <property type="protein sequence ID" value="BCJ69939.1"/>
    <property type="molecule type" value="Genomic_DNA"/>
</dbReference>
<gene>
    <name evidence="4" type="ORF">Prubr_69600</name>
</gene>
<reference evidence="4" key="1">
    <citation type="submission" date="2020-08" db="EMBL/GenBank/DDBJ databases">
        <title>Whole genome shotgun sequence of Polymorphospora rubra NBRC 101157.</title>
        <authorList>
            <person name="Komaki H."/>
            <person name="Tamura T."/>
        </authorList>
    </citation>
    <scope>NUCLEOTIDE SEQUENCE</scope>
    <source>
        <strain evidence="4">NBRC 101157</strain>
    </source>
</reference>
<dbReference type="Pfam" id="PF07228">
    <property type="entry name" value="SpoIIE"/>
    <property type="match status" value="1"/>
</dbReference>
<name>A0A810NCY8_9ACTN</name>
<dbReference type="GO" id="GO:0016791">
    <property type="term" value="F:phosphatase activity"/>
    <property type="evidence" value="ECO:0007669"/>
    <property type="project" value="TreeGrafter"/>
</dbReference>
<dbReference type="InterPro" id="IPR001932">
    <property type="entry name" value="PPM-type_phosphatase-like_dom"/>
</dbReference>
<dbReference type="Proteomes" id="UP000680866">
    <property type="component" value="Chromosome"/>
</dbReference>
<sequence length="636" mass="66629">MGPEQVDIEARDADPGETRIRTSDPVHAPERARTDPAAPSVPTAEPGADDGPDAATWPRVADNFREGLVICDATQVVRYVSQVAARLLPDLTAGRLITVGPLRDASGGDDAPAVEFSHADRRLRARRVPLTAHRFAWYVEDVTDSVERADALLAERSRSRFLASASQKLGNPLHEDRAARAAVRLAVPTLGDVAVLVLPSRKGRVRWWRAVEADDETTTVDGGTLPEDGLPDAVAQALTGVEPHAADWLEDQITEAGWLPGLAAPDVTARAVTLPGSGAPTGALVVARPVDEPFDDPDLQTLRGFAARAGAALNAAVLYRDQAEIAETLQASLLPAQPEPVPGLQWGTAYRPAQATLRIGGDFYGAHPLPDGGSLFFLGDVSGKGVEAAVFTGQLRQGIQALRRVESDPARLLHLLNDSVLESTRAHGQGRFATIVLGVAHPARDGGLTLTLAGGGHLPPLLLRADGEIEAVTLKGMLVGVVPDPRIGQATVHLAAGETCLLYSDGVTEARGGRYGDEQYGASRLVEAVSGCQGMPAPALAERVEQVTCDWLAGRDHDDIAVLAIRANPVGGRRPSAGRHLHAVPDQRPGPDPAPAARSVAGGRTEPASADARGGGTGPARATAPAPVPAPEDRHQ</sequence>
<dbReference type="RefSeq" id="WP_246568029.1">
    <property type="nucleotide sequence ID" value="NZ_AP023359.1"/>
</dbReference>
<feature type="domain" description="PPM-type phosphatase" evidence="3">
    <location>
        <begin position="341"/>
        <end position="567"/>
    </location>
</feature>
<organism evidence="4 5">
    <name type="scientific">Polymorphospora rubra</name>
    <dbReference type="NCBI Taxonomy" id="338584"/>
    <lineage>
        <taxon>Bacteria</taxon>
        <taxon>Bacillati</taxon>
        <taxon>Actinomycetota</taxon>
        <taxon>Actinomycetes</taxon>
        <taxon>Micromonosporales</taxon>
        <taxon>Micromonosporaceae</taxon>
        <taxon>Polymorphospora</taxon>
    </lineage>
</organism>
<evidence type="ECO:0000259" key="3">
    <source>
        <dbReference type="SMART" id="SM00331"/>
    </source>
</evidence>
<dbReference type="KEGG" id="pry:Prubr_69600"/>
<dbReference type="Gene3D" id="3.30.450.40">
    <property type="match status" value="1"/>
</dbReference>
<dbReference type="SUPFAM" id="SSF55781">
    <property type="entry name" value="GAF domain-like"/>
    <property type="match status" value="1"/>
</dbReference>
<dbReference type="SUPFAM" id="SSF81606">
    <property type="entry name" value="PP2C-like"/>
    <property type="match status" value="1"/>
</dbReference>
<dbReference type="InterPro" id="IPR029016">
    <property type="entry name" value="GAF-like_dom_sf"/>
</dbReference>
<dbReference type="InterPro" id="IPR052016">
    <property type="entry name" value="Bact_Sigma-Reg"/>
</dbReference>
<evidence type="ECO:0000313" key="4">
    <source>
        <dbReference type="EMBL" id="BCJ69939.1"/>
    </source>
</evidence>
<dbReference type="AlphaFoldDB" id="A0A810NCY8"/>